<dbReference type="CDD" id="cd09084">
    <property type="entry name" value="EEP-2"/>
    <property type="match status" value="1"/>
</dbReference>
<keyword evidence="3" id="KW-0378">Hydrolase</keyword>
<sequence length="374" mass="42420">MHVFIPRLLLCCNGLLIAALLTSAWLPYISPHYWWPSGFAGLLFPVLLCITLVFIPIWILYKKWYYWLCLAAIALCYKAILVSVSLRPAEEMAAGSQPVPHFTVMTFNTSSMGVKGYRLDKELHSGILQTLKAASPDLLCLQEFYTNDDPALTNNIAAIQQQLGYPYYYFTSDKTQWNTWHYGIILFSRYPVIHARKVPCGYSEAGSGSSILEADVRVHGDTIRVCTAQLRSYMFNAADLAQLHAIKTMDGRRAELPAARSLLSRMRHTFSARAEQARLLQRLAEQSPHPVIVCGDLNDTPVSYTYYTLSRHLQDAFLQKGSGTGRTLSFLSPTLRIDYILAHSRFNIHGYRTFHHPLFEHFPVMASFSLKKKT</sequence>
<gene>
    <name evidence="3" type="ORF">LX66_1218</name>
</gene>
<keyword evidence="3" id="KW-0540">Nuclease</keyword>
<dbReference type="InterPro" id="IPR051916">
    <property type="entry name" value="GPI-anchor_lipid_remodeler"/>
</dbReference>
<keyword evidence="1" id="KW-0812">Transmembrane</keyword>
<dbReference type="InterPro" id="IPR005135">
    <property type="entry name" value="Endo/exonuclease/phosphatase"/>
</dbReference>
<dbReference type="Pfam" id="PF03372">
    <property type="entry name" value="Exo_endo_phos"/>
    <property type="match status" value="1"/>
</dbReference>
<evidence type="ECO:0000313" key="3">
    <source>
        <dbReference type="EMBL" id="TWI91837.1"/>
    </source>
</evidence>
<dbReference type="PANTHER" id="PTHR14859:SF1">
    <property type="entry name" value="PGAP2-INTERACTING PROTEIN"/>
    <property type="match status" value="1"/>
</dbReference>
<accession>A0A562TE54</accession>
<feature type="domain" description="Endonuclease/exonuclease/phosphatase" evidence="2">
    <location>
        <begin position="106"/>
        <end position="358"/>
    </location>
</feature>
<proteinExistence type="predicted"/>
<keyword evidence="1" id="KW-0472">Membrane</keyword>
<evidence type="ECO:0000313" key="4">
    <source>
        <dbReference type="Proteomes" id="UP000316778"/>
    </source>
</evidence>
<reference evidence="3 4" key="1">
    <citation type="journal article" date="2013" name="Stand. Genomic Sci.">
        <title>Genomic Encyclopedia of Type Strains, Phase I: The one thousand microbial genomes (KMG-I) project.</title>
        <authorList>
            <person name="Kyrpides N.C."/>
            <person name="Woyke T."/>
            <person name="Eisen J.A."/>
            <person name="Garrity G."/>
            <person name="Lilburn T.G."/>
            <person name="Beck B.J."/>
            <person name="Whitman W.B."/>
            <person name="Hugenholtz P."/>
            <person name="Klenk H.P."/>
        </authorList>
    </citation>
    <scope>NUCLEOTIDE SEQUENCE [LARGE SCALE GENOMIC DNA]</scope>
    <source>
        <strain evidence="3 4">DSM 13484</strain>
    </source>
</reference>
<comment type="caution">
    <text evidence="3">The sequence shown here is derived from an EMBL/GenBank/DDBJ whole genome shotgun (WGS) entry which is preliminary data.</text>
</comment>
<dbReference type="GO" id="GO:0006506">
    <property type="term" value="P:GPI anchor biosynthetic process"/>
    <property type="evidence" value="ECO:0007669"/>
    <property type="project" value="TreeGrafter"/>
</dbReference>
<name>A0A562TE54_CHIJA</name>
<feature type="transmembrane region" description="Helical" evidence="1">
    <location>
        <begin position="64"/>
        <end position="86"/>
    </location>
</feature>
<keyword evidence="3" id="KW-0255">Endonuclease</keyword>
<dbReference type="Gene3D" id="3.60.10.10">
    <property type="entry name" value="Endonuclease/exonuclease/phosphatase"/>
    <property type="match status" value="1"/>
</dbReference>
<keyword evidence="4" id="KW-1185">Reference proteome</keyword>
<dbReference type="InterPro" id="IPR036691">
    <property type="entry name" value="Endo/exonu/phosph_ase_sf"/>
</dbReference>
<organism evidence="3 4">
    <name type="scientific">Chitinophaga japonensis</name>
    <name type="common">Flexibacter japonensis</name>
    <dbReference type="NCBI Taxonomy" id="104662"/>
    <lineage>
        <taxon>Bacteria</taxon>
        <taxon>Pseudomonadati</taxon>
        <taxon>Bacteroidota</taxon>
        <taxon>Chitinophagia</taxon>
        <taxon>Chitinophagales</taxon>
        <taxon>Chitinophagaceae</taxon>
        <taxon>Chitinophaga</taxon>
    </lineage>
</organism>
<dbReference type="GO" id="GO:0004527">
    <property type="term" value="F:exonuclease activity"/>
    <property type="evidence" value="ECO:0007669"/>
    <property type="project" value="UniProtKB-KW"/>
</dbReference>
<dbReference type="EMBL" id="VLLG01000002">
    <property type="protein sequence ID" value="TWI91837.1"/>
    <property type="molecule type" value="Genomic_DNA"/>
</dbReference>
<dbReference type="Proteomes" id="UP000316778">
    <property type="component" value="Unassembled WGS sequence"/>
</dbReference>
<keyword evidence="1" id="KW-1133">Transmembrane helix</keyword>
<dbReference type="AlphaFoldDB" id="A0A562TE54"/>
<dbReference type="SUPFAM" id="SSF56219">
    <property type="entry name" value="DNase I-like"/>
    <property type="match status" value="1"/>
</dbReference>
<evidence type="ECO:0000256" key="1">
    <source>
        <dbReference type="SAM" id="Phobius"/>
    </source>
</evidence>
<dbReference type="GO" id="GO:0016020">
    <property type="term" value="C:membrane"/>
    <property type="evidence" value="ECO:0007669"/>
    <property type="project" value="GOC"/>
</dbReference>
<feature type="transmembrane region" description="Helical" evidence="1">
    <location>
        <begin position="33"/>
        <end position="57"/>
    </location>
</feature>
<protein>
    <submittedName>
        <fullName evidence="3">Endonuclease/exonuclease/phosphatase family metal-dependent hydrolase</fullName>
    </submittedName>
</protein>
<keyword evidence="3" id="KW-0269">Exonuclease</keyword>
<evidence type="ECO:0000259" key="2">
    <source>
        <dbReference type="Pfam" id="PF03372"/>
    </source>
</evidence>
<dbReference type="GO" id="GO:0004519">
    <property type="term" value="F:endonuclease activity"/>
    <property type="evidence" value="ECO:0007669"/>
    <property type="project" value="UniProtKB-KW"/>
</dbReference>
<dbReference type="PANTHER" id="PTHR14859">
    <property type="entry name" value="CALCOFLUOR WHITE HYPERSENSITIVE PROTEIN PRECURSOR"/>
    <property type="match status" value="1"/>
</dbReference>